<proteinExistence type="inferred from homology"/>
<dbReference type="PRINTS" id="PR00368">
    <property type="entry name" value="FADPNR"/>
</dbReference>
<dbReference type="Gene3D" id="1.10.167.10">
    <property type="entry name" value="Regulator of G-protein Signalling 4, domain 2"/>
    <property type="match status" value="1"/>
</dbReference>
<dbReference type="InterPro" id="IPR044926">
    <property type="entry name" value="RGS_subdomain_2"/>
</dbReference>
<dbReference type="InterPro" id="IPR023753">
    <property type="entry name" value="FAD/NAD-binding_dom"/>
</dbReference>
<dbReference type="InterPro" id="IPR016137">
    <property type="entry name" value="RGS"/>
</dbReference>
<evidence type="ECO:0000256" key="4">
    <source>
        <dbReference type="ARBA" id="ARBA00023002"/>
    </source>
</evidence>
<evidence type="ECO:0000259" key="5">
    <source>
        <dbReference type="PROSITE" id="PS50132"/>
    </source>
</evidence>
<protein>
    <recommendedName>
        <fullName evidence="5">RGS domain-containing protein</fullName>
    </recommendedName>
</protein>
<comment type="similarity">
    <text evidence="1">Belongs to the FAD-dependent oxidoreductase family.</text>
</comment>
<evidence type="ECO:0000256" key="3">
    <source>
        <dbReference type="ARBA" id="ARBA00022827"/>
    </source>
</evidence>
<sequence>MQRLLSDPKLLQDFKTFLDEHSHGDNLNNDLIFEEAMTQLRHENDSDKIESLMHRIYNTFLAPDATLPLCHVTTGKQVRRDLRSLEWSILTQEDVTDVLKDTEDQVETKMVRKIKEFEQYKWVNISQSLKPTKLLPYQVRVVIVGGGFTGFTVASILDRMPLFHVTLIDTKACFEYTPGIVKRVVHPEDNESDALRVRHDSYVRNGKVIIGYAEGICNNATSICVNGEKIFFEYLVIATGSSYTSDLKSTDPSYMYRLSGLHQQSHDLAKAKRVLVVGGGLVGCELATEIAETWPEKQVTLVESHAELVHRAKEPQQDKMRTFLSDELGVEVICNERITEVSDGEYIGTSGRMYKDYDKVFMATGTRPQGRLLLGGSSHLDCCLDSYGRIMVKPTLQIDHPEYTHIFAGGDVTNVKEEKTGYAATLAGVCIARNICRMCKGKTPLRQGTKGTLPAPGEPLYSLLANMNQKHHSRRKSMDKIKKHLGFLNPTWAALKYYDEQEYLQMVQGESCPMTNTFGRLPRTLCNHPTSRNRFMKTVTCLCPDRENLHFNNRACLS</sequence>
<dbReference type="GO" id="GO:0004174">
    <property type="term" value="F:electron-transferring-flavoprotein dehydrogenase activity"/>
    <property type="evidence" value="ECO:0007669"/>
    <property type="project" value="TreeGrafter"/>
</dbReference>
<accession>A0A077WU50</accession>
<dbReference type="SUPFAM" id="SSF51905">
    <property type="entry name" value="FAD/NAD(P)-binding domain"/>
    <property type="match status" value="1"/>
</dbReference>
<dbReference type="Pfam" id="PF07992">
    <property type="entry name" value="Pyr_redox_2"/>
    <property type="match status" value="1"/>
</dbReference>
<evidence type="ECO:0000256" key="2">
    <source>
        <dbReference type="ARBA" id="ARBA00022630"/>
    </source>
</evidence>
<dbReference type="Pfam" id="PF00615">
    <property type="entry name" value="RGS"/>
    <property type="match status" value="1"/>
</dbReference>
<dbReference type="PROSITE" id="PS50132">
    <property type="entry name" value="RGS"/>
    <property type="match status" value="1"/>
</dbReference>
<dbReference type="GO" id="GO:0005737">
    <property type="term" value="C:cytoplasm"/>
    <property type="evidence" value="ECO:0007669"/>
    <property type="project" value="TreeGrafter"/>
</dbReference>
<evidence type="ECO:0000256" key="1">
    <source>
        <dbReference type="ARBA" id="ARBA00006442"/>
    </source>
</evidence>
<keyword evidence="3" id="KW-0274">FAD</keyword>
<dbReference type="PRINTS" id="PR00469">
    <property type="entry name" value="PNDRDTASEII"/>
</dbReference>
<dbReference type="Gene3D" id="3.50.50.100">
    <property type="match status" value="1"/>
</dbReference>
<dbReference type="InterPro" id="IPR036305">
    <property type="entry name" value="RGS_sf"/>
</dbReference>
<dbReference type="SUPFAM" id="SSF48097">
    <property type="entry name" value="Regulator of G-protein signaling, RGS"/>
    <property type="match status" value="1"/>
</dbReference>
<gene>
    <name evidence="6" type="ORF">LRAMOSA03379</name>
</gene>
<dbReference type="InterPro" id="IPR036188">
    <property type="entry name" value="FAD/NAD-bd_sf"/>
</dbReference>
<dbReference type="PANTHER" id="PTHR43735:SF3">
    <property type="entry name" value="FERROPTOSIS SUPPRESSOR PROTEIN 1"/>
    <property type="match status" value="1"/>
</dbReference>
<organism evidence="6">
    <name type="scientific">Lichtheimia ramosa</name>
    <dbReference type="NCBI Taxonomy" id="688394"/>
    <lineage>
        <taxon>Eukaryota</taxon>
        <taxon>Fungi</taxon>
        <taxon>Fungi incertae sedis</taxon>
        <taxon>Mucoromycota</taxon>
        <taxon>Mucoromycotina</taxon>
        <taxon>Mucoromycetes</taxon>
        <taxon>Mucorales</taxon>
        <taxon>Lichtheimiaceae</taxon>
        <taxon>Lichtheimia</taxon>
    </lineage>
</organism>
<reference evidence="6" key="1">
    <citation type="journal article" date="2014" name="Genome Announc.">
        <title>De novo whole-genome sequence and genome annotation of Lichtheimia ramosa.</title>
        <authorList>
            <person name="Linde J."/>
            <person name="Schwartze V."/>
            <person name="Binder U."/>
            <person name="Lass-Florl C."/>
            <person name="Voigt K."/>
            <person name="Horn F."/>
        </authorList>
    </citation>
    <scope>NUCLEOTIDE SEQUENCE</scope>
    <source>
        <strain evidence="6">JMRC FSU:6197</strain>
    </source>
</reference>
<evidence type="ECO:0000313" key="6">
    <source>
        <dbReference type="EMBL" id="CDS11116.1"/>
    </source>
</evidence>
<dbReference type="AlphaFoldDB" id="A0A077WU50"/>
<dbReference type="PANTHER" id="PTHR43735">
    <property type="entry name" value="APOPTOSIS-INDUCING FACTOR 1"/>
    <property type="match status" value="1"/>
</dbReference>
<keyword evidence="4" id="KW-0560">Oxidoreductase</keyword>
<name>A0A077WU50_9FUNG</name>
<dbReference type="OrthoDB" id="202203at2759"/>
<dbReference type="GO" id="GO:0050660">
    <property type="term" value="F:flavin adenine dinucleotide binding"/>
    <property type="evidence" value="ECO:0007669"/>
    <property type="project" value="TreeGrafter"/>
</dbReference>
<dbReference type="EMBL" id="LK023346">
    <property type="protein sequence ID" value="CDS11116.1"/>
    <property type="molecule type" value="Genomic_DNA"/>
</dbReference>
<keyword evidence="2" id="KW-0285">Flavoprotein</keyword>
<feature type="domain" description="RGS" evidence="5">
    <location>
        <begin position="1"/>
        <end position="65"/>
    </location>
</feature>